<comment type="caution">
    <text evidence="2">The sequence shown here is derived from an EMBL/GenBank/DDBJ whole genome shotgun (WGS) entry which is preliminary data.</text>
</comment>
<evidence type="ECO:0000313" key="3">
    <source>
        <dbReference type="Proteomes" id="UP001169242"/>
    </source>
</evidence>
<dbReference type="Proteomes" id="UP001169242">
    <property type="component" value="Unassembled WGS sequence"/>
</dbReference>
<dbReference type="PROSITE" id="PS51186">
    <property type="entry name" value="GNAT"/>
    <property type="match status" value="1"/>
</dbReference>
<dbReference type="EMBL" id="JAQIFT010000053">
    <property type="protein sequence ID" value="MDA3732688.1"/>
    <property type="molecule type" value="Genomic_DNA"/>
</dbReference>
<keyword evidence="2" id="KW-0012">Acyltransferase</keyword>
<reference evidence="2" key="1">
    <citation type="journal article" date="2023" name="Int. J. Syst. Evol. Microbiol.">
        <title>&lt;i&gt;Holtiella tumoricola&lt;/i&gt; gen. nov. sp. nov., isolated from a human clinical sample.</title>
        <authorList>
            <person name="Allen-Vercoe E."/>
            <person name="Daigneault M.C."/>
            <person name="Vancuren S.J."/>
            <person name="Cochrane K."/>
            <person name="O'Neal L.L."/>
            <person name="Sankaranarayanan K."/>
            <person name="Lawson P.A."/>
        </authorList>
    </citation>
    <scope>NUCLEOTIDE SEQUENCE</scope>
    <source>
        <strain evidence="2">CC70A</strain>
    </source>
</reference>
<name>A0AA42DQ22_9FIRM</name>
<evidence type="ECO:0000313" key="2">
    <source>
        <dbReference type="EMBL" id="MDA3732688.1"/>
    </source>
</evidence>
<dbReference type="EC" id="2.3.1.-" evidence="2"/>
<keyword evidence="3" id="KW-1185">Reference proteome</keyword>
<dbReference type="RefSeq" id="WP_271012724.1">
    <property type="nucleotide sequence ID" value="NZ_JAQIFT010000053.1"/>
</dbReference>
<dbReference type="SUPFAM" id="SSF55729">
    <property type="entry name" value="Acyl-CoA N-acyltransferases (Nat)"/>
    <property type="match status" value="1"/>
</dbReference>
<keyword evidence="2" id="KW-0808">Transferase</keyword>
<evidence type="ECO:0000259" key="1">
    <source>
        <dbReference type="PROSITE" id="PS51186"/>
    </source>
</evidence>
<dbReference type="InterPro" id="IPR000182">
    <property type="entry name" value="GNAT_dom"/>
</dbReference>
<dbReference type="InterPro" id="IPR016181">
    <property type="entry name" value="Acyl_CoA_acyltransferase"/>
</dbReference>
<gene>
    <name evidence="2" type="ORF">PBV87_14440</name>
</gene>
<proteinExistence type="predicted"/>
<dbReference type="CDD" id="cd04301">
    <property type="entry name" value="NAT_SF"/>
    <property type="match status" value="1"/>
</dbReference>
<protein>
    <submittedName>
        <fullName evidence="2">GNAT family N-acetyltransferase</fullName>
        <ecNumber evidence="2">2.3.1.-</ecNumber>
    </submittedName>
</protein>
<feature type="domain" description="N-acetyltransferase" evidence="1">
    <location>
        <begin position="4"/>
        <end position="210"/>
    </location>
</feature>
<accession>A0AA42DQ22</accession>
<dbReference type="Gene3D" id="3.40.630.30">
    <property type="match status" value="1"/>
</dbReference>
<dbReference type="AlphaFoldDB" id="A0AA42DQ22"/>
<sequence>MANIIYRELRPTDYERIKSLINEAFGFDDFIKDKKFLNQVLNIYLQDCIMASTFSKVAVKDHQVIGLILGQAKREKKRLIKSHNIFSLLSSMGKLLLTNKTNRQALKQFAHIQTVYKELIKGKEDTFGGCIQLFIVAKESRGLGIGKTLIAYLLGYMKQKQVSSLYLYTDTRCNYGFYDSHKFVRLAQKNITFKGFKDILGVYLYGYTLH</sequence>
<organism evidence="2 3">
    <name type="scientific">Holtiella tumoricola</name>
    <dbReference type="NCBI Taxonomy" id="3018743"/>
    <lineage>
        <taxon>Bacteria</taxon>
        <taxon>Bacillati</taxon>
        <taxon>Bacillota</taxon>
        <taxon>Clostridia</taxon>
        <taxon>Lachnospirales</taxon>
        <taxon>Cellulosilyticaceae</taxon>
        <taxon>Holtiella</taxon>
    </lineage>
</organism>
<dbReference type="GO" id="GO:0016747">
    <property type="term" value="F:acyltransferase activity, transferring groups other than amino-acyl groups"/>
    <property type="evidence" value="ECO:0007669"/>
    <property type="project" value="InterPro"/>
</dbReference>
<dbReference type="Pfam" id="PF00583">
    <property type="entry name" value="Acetyltransf_1"/>
    <property type="match status" value="1"/>
</dbReference>